<proteinExistence type="predicted"/>
<keyword evidence="2 4" id="KW-0238">DNA-binding</keyword>
<dbReference type="SUPFAM" id="SSF48498">
    <property type="entry name" value="Tetracyclin repressor-like, C-terminal domain"/>
    <property type="match status" value="1"/>
</dbReference>
<dbReference type="InterPro" id="IPR036271">
    <property type="entry name" value="Tet_transcr_reg_TetR-rel_C_sf"/>
</dbReference>
<organism evidence="6 7">
    <name type="scientific">Adlercreutzia muris</name>
    <dbReference type="NCBI Taxonomy" id="1796610"/>
    <lineage>
        <taxon>Bacteria</taxon>
        <taxon>Bacillati</taxon>
        <taxon>Actinomycetota</taxon>
        <taxon>Coriobacteriia</taxon>
        <taxon>Eggerthellales</taxon>
        <taxon>Eggerthellaceae</taxon>
        <taxon>Adlercreutzia</taxon>
    </lineage>
</organism>
<evidence type="ECO:0000256" key="3">
    <source>
        <dbReference type="ARBA" id="ARBA00023163"/>
    </source>
</evidence>
<keyword evidence="3" id="KW-0804">Transcription</keyword>
<dbReference type="AlphaFoldDB" id="A0A7C8BQ49"/>
<reference evidence="6 7" key="1">
    <citation type="submission" date="2019-09" db="EMBL/GenBank/DDBJ databases">
        <title>Whole genome shotgun sequencing (WGS) of Ellagibacter isourolithinifaciens DSM 104140(T) and Adlercreutzia muris DSM 29508(T).</title>
        <authorList>
            <person name="Stoll D.A."/>
            <person name="Danylec N."/>
            <person name="Huch M."/>
        </authorList>
    </citation>
    <scope>NUCLEOTIDE SEQUENCE [LARGE SCALE GENOMIC DNA]</scope>
    <source>
        <strain evidence="6 7">DSM 29508</strain>
    </source>
</reference>
<evidence type="ECO:0000259" key="5">
    <source>
        <dbReference type="PROSITE" id="PS50977"/>
    </source>
</evidence>
<keyword evidence="7" id="KW-1185">Reference proteome</keyword>
<feature type="domain" description="HTH tetR-type" evidence="5">
    <location>
        <begin position="41"/>
        <end position="101"/>
    </location>
</feature>
<dbReference type="PANTHER" id="PTHR30055">
    <property type="entry name" value="HTH-TYPE TRANSCRIPTIONAL REGULATOR RUTR"/>
    <property type="match status" value="1"/>
</dbReference>
<dbReference type="Proteomes" id="UP000479639">
    <property type="component" value="Unassembled WGS sequence"/>
</dbReference>
<sequence>MIVPVREFRPGAKGIIFGSTHEQTRGRSGVARQKARTSKADATRRQLLDAALSVIAAHGYSEATVDRIVEEAGVSKGVAYYHFSSKADIAESILVEGIGELITSFETIAAEAPTATDALIAMVELFASVIFENDAFGRFFVAELWRPGRAWSEAMRGHEQRLLALLQAQLERGQREGTVRPEIDAAFEAVALVGMVLTTTLYYIGEGDDLAEARSRFVERIRDFVHHANAVAP</sequence>
<dbReference type="PROSITE" id="PS01081">
    <property type="entry name" value="HTH_TETR_1"/>
    <property type="match status" value="1"/>
</dbReference>
<feature type="DNA-binding region" description="H-T-H motif" evidence="4">
    <location>
        <begin position="64"/>
        <end position="83"/>
    </location>
</feature>
<evidence type="ECO:0000256" key="2">
    <source>
        <dbReference type="ARBA" id="ARBA00023125"/>
    </source>
</evidence>
<dbReference type="SUPFAM" id="SSF46689">
    <property type="entry name" value="Homeodomain-like"/>
    <property type="match status" value="1"/>
</dbReference>
<keyword evidence="1" id="KW-0805">Transcription regulation</keyword>
<dbReference type="InterPro" id="IPR009057">
    <property type="entry name" value="Homeodomain-like_sf"/>
</dbReference>
<dbReference type="InterPro" id="IPR001647">
    <property type="entry name" value="HTH_TetR"/>
</dbReference>
<accession>A0A7C8BQ49</accession>
<dbReference type="PROSITE" id="PS50977">
    <property type="entry name" value="HTH_TETR_2"/>
    <property type="match status" value="1"/>
</dbReference>
<dbReference type="PRINTS" id="PR00455">
    <property type="entry name" value="HTHTETR"/>
</dbReference>
<comment type="caution">
    <text evidence="6">The sequence shown here is derived from an EMBL/GenBank/DDBJ whole genome shotgun (WGS) entry which is preliminary data.</text>
</comment>
<dbReference type="Gene3D" id="1.10.357.10">
    <property type="entry name" value="Tetracycline Repressor, domain 2"/>
    <property type="match status" value="1"/>
</dbReference>
<dbReference type="GO" id="GO:0000976">
    <property type="term" value="F:transcription cis-regulatory region binding"/>
    <property type="evidence" value="ECO:0007669"/>
    <property type="project" value="TreeGrafter"/>
</dbReference>
<dbReference type="InterPro" id="IPR050109">
    <property type="entry name" value="HTH-type_TetR-like_transc_reg"/>
</dbReference>
<name>A0A7C8BQ49_9ACTN</name>
<evidence type="ECO:0000256" key="4">
    <source>
        <dbReference type="PROSITE-ProRule" id="PRU00335"/>
    </source>
</evidence>
<dbReference type="EMBL" id="WAJS01000031">
    <property type="protein sequence ID" value="KAB1642349.1"/>
    <property type="molecule type" value="Genomic_DNA"/>
</dbReference>
<dbReference type="Gene3D" id="1.10.10.60">
    <property type="entry name" value="Homeodomain-like"/>
    <property type="match status" value="1"/>
</dbReference>
<dbReference type="PANTHER" id="PTHR30055:SF238">
    <property type="entry name" value="MYCOFACTOCIN BIOSYNTHESIS TRANSCRIPTIONAL REGULATOR MFTR-RELATED"/>
    <property type="match status" value="1"/>
</dbReference>
<dbReference type="Pfam" id="PF00440">
    <property type="entry name" value="TetR_N"/>
    <property type="match status" value="1"/>
</dbReference>
<evidence type="ECO:0000313" key="6">
    <source>
        <dbReference type="EMBL" id="KAB1642349.1"/>
    </source>
</evidence>
<protein>
    <submittedName>
        <fullName evidence="6">TetR/AcrR family transcriptional regulator</fullName>
    </submittedName>
</protein>
<gene>
    <name evidence="6" type="ORF">F8D48_09410</name>
</gene>
<evidence type="ECO:0000313" key="7">
    <source>
        <dbReference type="Proteomes" id="UP000479639"/>
    </source>
</evidence>
<dbReference type="InterPro" id="IPR023772">
    <property type="entry name" value="DNA-bd_HTH_TetR-type_CS"/>
</dbReference>
<dbReference type="GO" id="GO:0003700">
    <property type="term" value="F:DNA-binding transcription factor activity"/>
    <property type="evidence" value="ECO:0007669"/>
    <property type="project" value="TreeGrafter"/>
</dbReference>
<evidence type="ECO:0000256" key="1">
    <source>
        <dbReference type="ARBA" id="ARBA00023015"/>
    </source>
</evidence>